<dbReference type="InterPro" id="IPR003959">
    <property type="entry name" value="ATPase_AAA_core"/>
</dbReference>
<dbReference type="Pfam" id="PF20469">
    <property type="entry name" value="OLD-like_TOPRIM"/>
    <property type="match status" value="1"/>
</dbReference>
<dbReference type="PANTHER" id="PTHR43581:SF4">
    <property type="entry name" value="ATP_GTP PHOSPHATASE"/>
    <property type="match status" value="1"/>
</dbReference>
<evidence type="ECO:0000259" key="1">
    <source>
        <dbReference type="Pfam" id="PF13304"/>
    </source>
</evidence>
<accession>A0A0N1FA45</accession>
<dbReference type="GO" id="GO:0005524">
    <property type="term" value="F:ATP binding"/>
    <property type="evidence" value="ECO:0007669"/>
    <property type="project" value="InterPro"/>
</dbReference>
<dbReference type="SUPFAM" id="SSF52540">
    <property type="entry name" value="P-loop containing nucleoside triphosphate hydrolases"/>
    <property type="match status" value="1"/>
</dbReference>
<dbReference type="EMBL" id="JUFX02000220">
    <property type="protein sequence ID" value="KPH85870.1"/>
    <property type="molecule type" value="Genomic_DNA"/>
</dbReference>
<comment type="caution">
    <text evidence="3">The sequence shown here is derived from an EMBL/GenBank/DDBJ whole genome shotgun (WGS) entry which is preliminary data.</text>
</comment>
<reference evidence="3 4" key="1">
    <citation type="submission" date="2015-07" db="EMBL/GenBank/DDBJ databases">
        <title>Draft Genome Sequence of Komagataeibacter intermedius Strain AF2, Isolated from Kombucha Tea.</title>
        <authorList>
            <person name="Santos R.A."/>
            <person name="Berretta A.A."/>
            <person name="Barud H.S."/>
            <person name="Ribeiro S.J."/>
            <person name="Gonzalez-Garcia L.N."/>
            <person name="Zucchi T.D."/>
            <person name="Goldman G.H."/>
            <person name="Riano-Pachon D.M."/>
        </authorList>
    </citation>
    <scope>NUCLEOTIDE SEQUENCE [LARGE SCALE GENOMIC DNA]</scope>
    <source>
        <strain evidence="3 4">AF2</strain>
    </source>
</reference>
<dbReference type="PANTHER" id="PTHR43581">
    <property type="entry name" value="ATP/GTP PHOSPHATASE"/>
    <property type="match status" value="1"/>
</dbReference>
<dbReference type="CDD" id="cd01026">
    <property type="entry name" value="TOPRIM_OLD"/>
    <property type="match status" value="1"/>
</dbReference>
<dbReference type="Gene3D" id="3.40.50.300">
    <property type="entry name" value="P-loop containing nucleotide triphosphate hydrolases"/>
    <property type="match status" value="2"/>
</dbReference>
<gene>
    <name evidence="3" type="ORF">GLUCOINTEAF2_0203125</name>
</gene>
<proteinExistence type="predicted"/>
<sequence length="662" mass="74803">MKIETISIRNFRCFGPEWTEVSLQEQVTAFVGGNGAGKTTLFQALSRLFGVMRTDRTVTKKDFHIAQNEEELPDGRCLEIECMLGFPELDDEEDEDASSVPDFFNQMAASEPDGPLKVRIRLVARWMEDGTLDGTVEEDIRWITTLDDEFDWDACPKVSAVDRASIQVIYVPALRNATDRVTELLKGRLWRAALWSTDLGARATEGAELIQKQFEQEAPADFIIKRLTHRWQQVYEGDTDTTPNLRLIESRIEELVRRAEFVFHPDEAGRNRVLADLSDGQRSLFHIALTAATLETEQAALTLAATESPFDREKLRRTHLTLLAIEEPENSLSPFFLSRIMTQAREIGEMDTAQALISSHSASILSRIEADEVRYFRLDRQTRCASVKQLTLPEGDTEASTYVRLAVRSYPELYFARFVILAEGDSEQIVLPRLAEVRGVQLDPSFVPIVPLGGRYVSHFWRLFTDLGIPYATLLDFDLGRAHGGANMIRSAFAALKQIGRDFTANPLIVDGTIDLDDLDDLVDEDVLDVWEDNNWLQALRHEAVFFSDPIDLDFAMLEAFPAAYQHPNPGGRGPRTTEEAIAEKKTVVLKTNGKPGIYKGDQWDDSFAWYPYLFLSRSKPETHLAALSRITRQDLARGAPPELRALIDHVRDVLFPKPDEV</sequence>
<evidence type="ECO:0000259" key="2">
    <source>
        <dbReference type="Pfam" id="PF20469"/>
    </source>
</evidence>
<dbReference type="GO" id="GO:0016887">
    <property type="term" value="F:ATP hydrolysis activity"/>
    <property type="evidence" value="ECO:0007669"/>
    <property type="project" value="InterPro"/>
</dbReference>
<dbReference type="InterPro" id="IPR027417">
    <property type="entry name" value="P-loop_NTPase"/>
</dbReference>
<dbReference type="AlphaFoldDB" id="A0A0N1FA45"/>
<dbReference type="InterPro" id="IPR051396">
    <property type="entry name" value="Bact_Antivir_Def_Nuclease"/>
</dbReference>
<dbReference type="InterPro" id="IPR034139">
    <property type="entry name" value="TOPRIM_OLD"/>
</dbReference>
<dbReference type="Proteomes" id="UP000031553">
    <property type="component" value="Unassembled WGS sequence"/>
</dbReference>
<dbReference type="OrthoDB" id="9789856at2"/>
<feature type="domain" description="ATPase AAA-type core" evidence="1">
    <location>
        <begin position="27"/>
        <end position="366"/>
    </location>
</feature>
<evidence type="ECO:0000313" key="3">
    <source>
        <dbReference type="EMBL" id="KPH85870.1"/>
    </source>
</evidence>
<feature type="domain" description="OLD protein-like TOPRIM" evidence="2">
    <location>
        <begin position="415"/>
        <end position="478"/>
    </location>
</feature>
<protein>
    <submittedName>
        <fullName evidence="3">ATPase</fullName>
    </submittedName>
</protein>
<evidence type="ECO:0000313" key="4">
    <source>
        <dbReference type="Proteomes" id="UP000031553"/>
    </source>
</evidence>
<dbReference type="RefSeq" id="WP_082084951.1">
    <property type="nucleotide sequence ID" value="NZ_JUFX02000220.1"/>
</dbReference>
<name>A0A0N1FA45_9PROT</name>
<dbReference type="Pfam" id="PF13304">
    <property type="entry name" value="AAA_21"/>
    <property type="match status" value="1"/>
</dbReference>
<organism evidence="3 4">
    <name type="scientific">Komagataeibacter intermedius AF2</name>
    <dbReference type="NCBI Taxonomy" id="1458464"/>
    <lineage>
        <taxon>Bacteria</taxon>
        <taxon>Pseudomonadati</taxon>
        <taxon>Pseudomonadota</taxon>
        <taxon>Alphaproteobacteria</taxon>
        <taxon>Acetobacterales</taxon>
        <taxon>Acetobacteraceae</taxon>
        <taxon>Komagataeibacter</taxon>
    </lineage>
</organism>